<dbReference type="PANTHER" id="PTHR14859">
    <property type="entry name" value="CALCOFLUOR WHITE HYPERSENSITIVE PROTEIN PRECURSOR"/>
    <property type="match status" value="1"/>
</dbReference>
<evidence type="ECO:0000313" key="2">
    <source>
        <dbReference type="EMBL" id="MBZ0155086.1"/>
    </source>
</evidence>
<accession>A0A953LVP5</accession>
<dbReference type="GO" id="GO:0004519">
    <property type="term" value="F:endonuclease activity"/>
    <property type="evidence" value="ECO:0007669"/>
    <property type="project" value="UniProtKB-KW"/>
</dbReference>
<sequence length="312" mass="34443">MRTIKLIAAGLSMVLLPLIVFYSLGGIQERMPERAPVVLDPQEICTERWTCHDPSALAALWEATARGERPLRIASYNVHKCTGMDFRRDPGRVAEVIRSLDADIISLQEVLSDPGETASAQMRTLAKKTGMYMAVAGHTKHKKDGRYGNALLSRFPISSVRLHDISLGSFEPRGIIDADIVVGGLTIRVLVTHLGLWPVERNRQVDRLLEILPERPGSPLIVMGDTNDWLPGSPALQRLRARLGEPVTMRTFPALFPVLPLDRIWIPPSESLRETLAHQASLPSRLARIASDHLPVVATVYLKAIAQGTASR</sequence>
<keyword evidence="2" id="KW-0255">Endonuclease</keyword>
<dbReference type="GO" id="GO:0016020">
    <property type="term" value="C:membrane"/>
    <property type="evidence" value="ECO:0007669"/>
    <property type="project" value="GOC"/>
</dbReference>
<name>A0A953LVP5_9BACT</name>
<dbReference type="PANTHER" id="PTHR14859:SF15">
    <property type="entry name" value="ENDONUCLEASE_EXONUCLEASE_PHOSPHATASE DOMAIN-CONTAINING PROTEIN"/>
    <property type="match status" value="1"/>
</dbReference>
<dbReference type="AlphaFoldDB" id="A0A953LVP5"/>
<reference evidence="2" key="1">
    <citation type="journal article" date="2021" name="bioRxiv">
        <title>Unraveling nitrogen, sulfur and carbon metabolic pathways and microbial community transcriptional responses to substrate deprivation and toxicity stresses in a bioreactor mimicking anoxic brackish coastal sediment conditions.</title>
        <authorList>
            <person name="Martins P.D."/>
            <person name="Echeveste M.J."/>
            <person name="Arshad A."/>
            <person name="Kurth J."/>
            <person name="Ouboter H."/>
            <person name="Jetten M.S.M."/>
            <person name="Welte C.U."/>
        </authorList>
    </citation>
    <scope>NUCLEOTIDE SEQUENCE</scope>
    <source>
        <strain evidence="2">MAG_39</strain>
    </source>
</reference>
<keyword evidence="2" id="KW-0540">Nuclease</keyword>
<dbReference type="Gene3D" id="3.60.10.10">
    <property type="entry name" value="Endonuclease/exonuclease/phosphatase"/>
    <property type="match status" value="1"/>
</dbReference>
<feature type="domain" description="Endonuclease/exonuclease/phosphatase" evidence="1">
    <location>
        <begin position="74"/>
        <end position="293"/>
    </location>
</feature>
<gene>
    <name evidence="2" type="ORF">K8I29_02590</name>
</gene>
<keyword evidence="2" id="KW-0378">Hydrolase</keyword>
<proteinExistence type="predicted"/>
<organism evidence="2 3">
    <name type="scientific">Candidatus Nitrobium versatile</name>
    <dbReference type="NCBI Taxonomy" id="2884831"/>
    <lineage>
        <taxon>Bacteria</taxon>
        <taxon>Pseudomonadati</taxon>
        <taxon>Nitrospirota</taxon>
        <taxon>Nitrospiria</taxon>
        <taxon>Nitrospirales</taxon>
        <taxon>Nitrospiraceae</taxon>
        <taxon>Candidatus Nitrobium</taxon>
    </lineage>
</organism>
<evidence type="ECO:0000313" key="3">
    <source>
        <dbReference type="Proteomes" id="UP000705867"/>
    </source>
</evidence>
<protein>
    <submittedName>
        <fullName evidence="2">Endonuclease/exonuclease/phosphatase family protein</fullName>
    </submittedName>
</protein>
<comment type="caution">
    <text evidence="2">The sequence shown here is derived from an EMBL/GenBank/DDBJ whole genome shotgun (WGS) entry which is preliminary data.</text>
</comment>
<dbReference type="InterPro" id="IPR005135">
    <property type="entry name" value="Endo/exonuclease/phosphatase"/>
</dbReference>
<dbReference type="InterPro" id="IPR036691">
    <property type="entry name" value="Endo/exonu/phosph_ase_sf"/>
</dbReference>
<dbReference type="EMBL" id="JAIOIV010000018">
    <property type="protein sequence ID" value="MBZ0155086.1"/>
    <property type="molecule type" value="Genomic_DNA"/>
</dbReference>
<dbReference type="GO" id="GO:0006506">
    <property type="term" value="P:GPI anchor biosynthetic process"/>
    <property type="evidence" value="ECO:0007669"/>
    <property type="project" value="TreeGrafter"/>
</dbReference>
<evidence type="ECO:0000259" key="1">
    <source>
        <dbReference type="Pfam" id="PF03372"/>
    </source>
</evidence>
<dbReference type="Proteomes" id="UP000705867">
    <property type="component" value="Unassembled WGS sequence"/>
</dbReference>
<dbReference type="SUPFAM" id="SSF56219">
    <property type="entry name" value="DNase I-like"/>
    <property type="match status" value="1"/>
</dbReference>
<dbReference type="InterPro" id="IPR051916">
    <property type="entry name" value="GPI-anchor_lipid_remodeler"/>
</dbReference>
<dbReference type="Pfam" id="PF03372">
    <property type="entry name" value="Exo_endo_phos"/>
    <property type="match status" value="1"/>
</dbReference>
<reference evidence="2" key="2">
    <citation type="submission" date="2021-08" db="EMBL/GenBank/DDBJ databases">
        <authorList>
            <person name="Dalcin Martins P."/>
        </authorList>
    </citation>
    <scope>NUCLEOTIDE SEQUENCE</scope>
    <source>
        <strain evidence="2">MAG_39</strain>
    </source>
</reference>